<comment type="similarity">
    <text evidence="1">Belongs to the LysR transcriptional regulatory family.</text>
</comment>
<dbReference type="Proteomes" id="UP000431744">
    <property type="component" value="Unassembled WGS sequence"/>
</dbReference>
<sequence length="316" mass="34534">MAQGLRSDISLTQIRYFVRAAELGSMSRAAASLFVAQSAVSTSIANLERALGVTLFIRQRARGLELTSVGEQFLTRSRLVLRAVDTAVQEVDASSLAGEFTAGCFPTLIPFWMPSVCDAIAMEHPGLHTHVEEVHDDDVLETLRSGRLEVALAYKFHPMPEYITATPIATVESYAIVGESHPLADRDVTSIAELAELSPYVMLDLKGSAPYFASAINAVERPPEILHRFGNYEAVRAMVARGNSFSLLNQIPAHDLTYDGRVVKHIKVTDGPPALEIDCLYRADQPLSRKAQTFIDACRDVADQFDPMSDDAPAEA</sequence>
<feature type="domain" description="HTH lysR-type" evidence="5">
    <location>
        <begin position="9"/>
        <end position="67"/>
    </location>
</feature>
<dbReference type="InterPro" id="IPR036388">
    <property type="entry name" value="WH-like_DNA-bd_sf"/>
</dbReference>
<dbReference type="GO" id="GO:0003700">
    <property type="term" value="F:DNA-binding transcription factor activity"/>
    <property type="evidence" value="ECO:0007669"/>
    <property type="project" value="InterPro"/>
</dbReference>
<dbReference type="PANTHER" id="PTHR30346">
    <property type="entry name" value="TRANSCRIPTIONAL DUAL REGULATOR HCAR-RELATED"/>
    <property type="match status" value="1"/>
</dbReference>
<evidence type="ECO:0000259" key="5">
    <source>
        <dbReference type="PROSITE" id="PS50931"/>
    </source>
</evidence>
<dbReference type="PROSITE" id="PS50931">
    <property type="entry name" value="HTH_LYSR"/>
    <property type="match status" value="1"/>
</dbReference>
<dbReference type="PRINTS" id="PR00039">
    <property type="entry name" value="HTHLYSR"/>
</dbReference>
<evidence type="ECO:0000313" key="7">
    <source>
        <dbReference type="Proteomes" id="UP000431744"/>
    </source>
</evidence>
<dbReference type="Gene3D" id="3.40.190.10">
    <property type="entry name" value="Periplasmic binding protein-like II"/>
    <property type="match status" value="2"/>
</dbReference>
<dbReference type="PANTHER" id="PTHR30346:SF0">
    <property type="entry name" value="HCA OPERON TRANSCRIPTIONAL ACTIVATOR HCAR"/>
    <property type="match status" value="1"/>
</dbReference>
<dbReference type="InterPro" id="IPR000847">
    <property type="entry name" value="LysR_HTH_N"/>
</dbReference>
<dbReference type="AlphaFoldDB" id="A0A6H9WRH7"/>
<dbReference type="FunFam" id="1.10.10.10:FF:000001">
    <property type="entry name" value="LysR family transcriptional regulator"/>
    <property type="match status" value="1"/>
</dbReference>
<evidence type="ECO:0000313" key="6">
    <source>
        <dbReference type="EMBL" id="KAB1648940.1"/>
    </source>
</evidence>
<dbReference type="GO" id="GO:0003677">
    <property type="term" value="F:DNA binding"/>
    <property type="evidence" value="ECO:0007669"/>
    <property type="project" value="UniProtKB-KW"/>
</dbReference>
<protein>
    <submittedName>
        <fullName evidence="6">LysR family transcriptional regulator</fullName>
    </submittedName>
</protein>
<evidence type="ECO:0000256" key="1">
    <source>
        <dbReference type="ARBA" id="ARBA00009437"/>
    </source>
</evidence>
<comment type="caution">
    <text evidence="6">The sequence shown here is derived from an EMBL/GenBank/DDBJ whole genome shotgun (WGS) entry which is preliminary data.</text>
</comment>
<dbReference type="Pfam" id="PF03466">
    <property type="entry name" value="LysR_substrate"/>
    <property type="match status" value="1"/>
</dbReference>
<name>A0A6H9WRH7_9MICO</name>
<keyword evidence="7" id="KW-1185">Reference proteome</keyword>
<evidence type="ECO:0000256" key="4">
    <source>
        <dbReference type="ARBA" id="ARBA00023163"/>
    </source>
</evidence>
<keyword evidence="3" id="KW-0238">DNA-binding</keyword>
<accession>A0A6H9WRH7</accession>
<dbReference type="InterPro" id="IPR005119">
    <property type="entry name" value="LysR_subst-bd"/>
</dbReference>
<dbReference type="Gene3D" id="1.10.10.10">
    <property type="entry name" value="Winged helix-like DNA-binding domain superfamily/Winged helix DNA-binding domain"/>
    <property type="match status" value="1"/>
</dbReference>
<keyword evidence="2" id="KW-0805">Transcription regulation</keyword>
<dbReference type="EMBL" id="WBJY01000001">
    <property type="protein sequence ID" value="KAB1648940.1"/>
    <property type="molecule type" value="Genomic_DNA"/>
</dbReference>
<dbReference type="InterPro" id="IPR036390">
    <property type="entry name" value="WH_DNA-bd_sf"/>
</dbReference>
<dbReference type="SUPFAM" id="SSF53850">
    <property type="entry name" value="Periplasmic binding protein-like II"/>
    <property type="match status" value="1"/>
</dbReference>
<keyword evidence="4" id="KW-0804">Transcription</keyword>
<dbReference type="Pfam" id="PF00126">
    <property type="entry name" value="HTH_1"/>
    <property type="match status" value="1"/>
</dbReference>
<dbReference type="SUPFAM" id="SSF46785">
    <property type="entry name" value="Winged helix' DNA-binding domain"/>
    <property type="match status" value="1"/>
</dbReference>
<organism evidence="6 7">
    <name type="scientific">Pseudoclavibacter endophyticus</name>
    <dbReference type="NCBI Taxonomy" id="1778590"/>
    <lineage>
        <taxon>Bacteria</taxon>
        <taxon>Bacillati</taxon>
        <taxon>Actinomycetota</taxon>
        <taxon>Actinomycetes</taxon>
        <taxon>Micrococcales</taxon>
        <taxon>Microbacteriaceae</taxon>
        <taxon>Pseudoclavibacter</taxon>
    </lineage>
</organism>
<reference evidence="6 7" key="1">
    <citation type="submission" date="2019-09" db="EMBL/GenBank/DDBJ databases">
        <title>Phylogeny of genus Pseudoclavibacter and closely related genus.</title>
        <authorList>
            <person name="Li Y."/>
        </authorList>
    </citation>
    <scope>NUCLEOTIDE SEQUENCE [LARGE SCALE GENOMIC DNA]</scope>
    <source>
        <strain evidence="6 7">EGI 60007</strain>
    </source>
</reference>
<proteinExistence type="inferred from homology"/>
<evidence type="ECO:0000256" key="3">
    <source>
        <dbReference type="ARBA" id="ARBA00023125"/>
    </source>
</evidence>
<dbReference type="RefSeq" id="WP_158027493.1">
    <property type="nucleotide sequence ID" value="NZ_BMHG01000001.1"/>
</dbReference>
<dbReference type="OrthoDB" id="3461141at2"/>
<gene>
    <name evidence="6" type="ORF">F8O04_01165</name>
</gene>
<dbReference type="GO" id="GO:0032993">
    <property type="term" value="C:protein-DNA complex"/>
    <property type="evidence" value="ECO:0007669"/>
    <property type="project" value="TreeGrafter"/>
</dbReference>
<evidence type="ECO:0000256" key="2">
    <source>
        <dbReference type="ARBA" id="ARBA00023015"/>
    </source>
</evidence>